<comment type="caution">
    <text evidence="8">The sequence shown here is derived from an EMBL/GenBank/DDBJ whole genome shotgun (WGS) entry which is preliminary data.</text>
</comment>
<proteinExistence type="predicted"/>
<evidence type="ECO:0000313" key="8">
    <source>
        <dbReference type="EMBL" id="POY75720.1"/>
    </source>
</evidence>
<evidence type="ECO:0000259" key="7">
    <source>
        <dbReference type="Pfam" id="PF03151"/>
    </source>
</evidence>
<name>A0A2S5BG32_9BASI</name>
<sequence length="520" mass="55647">MDATELNGGRGAAPFHSLGTLVASTASHPGQLRTPDNDDDDDVDHSYVYISTAPSSSSTATSRAPSPALQPLPPDWPVPKPRRPQSISQTPDHFAQRLEAQVQHPDARPPPAPRLTHSPNPNLFDSKWARQPEPALPLVSLEQWREGLRHYARTASHPRTYIHFVRSLHPSLVALFLVSVSATLSNKTLLRGFFEGLTYSLTTWQLACATLGTMLAERIGVYRPQRVPTKHIRLVQAVAFVFSCEILCSNLALRLVPVPFHVSLRAASPFLTLVLSVLFFGEMTTLTTTSTLLVVLLGVALTSHHEAWLSTGSLLLSASALLLTAKSLLVAHVLESRLHLAPLDILARLSPLSMSHCAVFAILNSEPRKLWTFVRGSECTGAHVAQVALNGVLSFGVVVLGLVAEKRTRPPALAITAHAAQASTILFSLVLFGLRLSFLNCIGVALTLAGGVLYARFDAQDKKDRGTTGPVDGLGGAEHGRIGFLGGGGMGAGDGDSLPMTLPGSTAAPHRPPREKVAPD</sequence>
<dbReference type="GO" id="GO:0016020">
    <property type="term" value="C:membrane"/>
    <property type="evidence" value="ECO:0007669"/>
    <property type="project" value="UniProtKB-SubCell"/>
</dbReference>
<dbReference type="OrthoDB" id="10261634at2759"/>
<dbReference type="Proteomes" id="UP000237144">
    <property type="component" value="Unassembled WGS sequence"/>
</dbReference>
<dbReference type="Pfam" id="PF03151">
    <property type="entry name" value="TPT"/>
    <property type="match status" value="1"/>
</dbReference>
<dbReference type="InterPro" id="IPR004853">
    <property type="entry name" value="Sugar_P_trans_dom"/>
</dbReference>
<dbReference type="InterPro" id="IPR050186">
    <property type="entry name" value="TPT_transporter"/>
</dbReference>
<protein>
    <recommendedName>
        <fullName evidence="7">Sugar phosphate transporter domain-containing protein</fullName>
    </recommendedName>
</protein>
<feature type="transmembrane region" description="Helical" evidence="6">
    <location>
        <begin position="167"/>
        <end position="185"/>
    </location>
</feature>
<feature type="compositionally biased region" description="Gly residues" evidence="5">
    <location>
        <begin position="485"/>
        <end position="494"/>
    </location>
</feature>
<accession>A0A2S5BG32</accession>
<feature type="region of interest" description="Disordered" evidence="5">
    <location>
        <begin position="485"/>
        <end position="520"/>
    </location>
</feature>
<feature type="transmembrane region" description="Helical" evidence="6">
    <location>
        <begin position="383"/>
        <end position="404"/>
    </location>
</feature>
<dbReference type="InterPro" id="IPR037185">
    <property type="entry name" value="EmrE-like"/>
</dbReference>
<dbReference type="EMBL" id="PJQD01000013">
    <property type="protein sequence ID" value="POY75720.1"/>
    <property type="molecule type" value="Genomic_DNA"/>
</dbReference>
<feature type="compositionally biased region" description="Low complexity" evidence="5">
    <location>
        <begin position="51"/>
        <end position="67"/>
    </location>
</feature>
<dbReference type="PANTHER" id="PTHR11132">
    <property type="entry name" value="SOLUTE CARRIER FAMILY 35"/>
    <property type="match status" value="1"/>
</dbReference>
<feature type="transmembrane region" description="Helical" evidence="6">
    <location>
        <begin position="197"/>
        <end position="216"/>
    </location>
</feature>
<dbReference type="SUPFAM" id="SSF103481">
    <property type="entry name" value="Multidrug resistance efflux transporter EmrE"/>
    <property type="match status" value="1"/>
</dbReference>
<feature type="compositionally biased region" description="Pro residues" evidence="5">
    <location>
        <begin position="68"/>
        <end position="79"/>
    </location>
</feature>
<evidence type="ECO:0000256" key="2">
    <source>
        <dbReference type="ARBA" id="ARBA00022692"/>
    </source>
</evidence>
<feature type="domain" description="Sugar phosphate transporter" evidence="7">
    <location>
        <begin position="174"/>
        <end position="454"/>
    </location>
</feature>
<evidence type="ECO:0000256" key="3">
    <source>
        <dbReference type="ARBA" id="ARBA00022989"/>
    </source>
</evidence>
<keyword evidence="4 6" id="KW-0472">Membrane</keyword>
<evidence type="ECO:0000313" key="9">
    <source>
        <dbReference type="Proteomes" id="UP000237144"/>
    </source>
</evidence>
<gene>
    <name evidence="8" type="ORF">BMF94_1343</name>
</gene>
<evidence type="ECO:0000256" key="5">
    <source>
        <dbReference type="SAM" id="MobiDB-lite"/>
    </source>
</evidence>
<keyword evidence="9" id="KW-1185">Reference proteome</keyword>
<organism evidence="8 9">
    <name type="scientific">Rhodotorula taiwanensis</name>
    <dbReference type="NCBI Taxonomy" id="741276"/>
    <lineage>
        <taxon>Eukaryota</taxon>
        <taxon>Fungi</taxon>
        <taxon>Dikarya</taxon>
        <taxon>Basidiomycota</taxon>
        <taxon>Pucciniomycotina</taxon>
        <taxon>Microbotryomycetes</taxon>
        <taxon>Sporidiobolales</taxon>
        <taxon>Sporidiobolaceae</taxon>
        <taxon>Rhodotorula</taxon>
    </lineage>
</organism>
<evidence type="ECO:0000256" key="6">
    <source>
        <dbReference type="SAM" id="Phobius"/>
    </source>
</evidence>
<feature type="transmembrane region" description="Helical" evidence="6">
    <location>
        <begin position="314"/>
        <end position="334"/>
    </location>
</feature>
<keyword evidence="3 6" id="KW-1133">Transmembrane helix</keyword>
<evidence type="ECO:0000256" key="4">
    <source>
        <dbReference type="ARBA" id="ARBA00023136"/>
    </source>
</evidence>
<feature type="transmembrane region" description="Helical" evidence="6">
    <location>
        <begin position="237"/>
        <end position="256"/>
    </location>
</feature>
<reference evidence="8 9" key="1">
    <citation type="journal article" date="2018" name="Front. Microbiol.">
        <title>Prospects for Fungal Bioremediation of Acidic Radioactive Waste Sites: Characterization and Genome Sequence of Rhodotorula taiwanensis MD1149.</title>
        <authorList>
            <person name="Tkavc R."/>
            <person name="Matrosova V.Y."/>
            <person name="Grichenko O.E."/>
            <person name="Gostincar C."/>
            <person name="Volpe R.P."/>
            <person name="Klimenkova P."/>
            <person name="Gaidamakova E.K."/>
            <person name="Zhou C.E."/>
            <person name="Stewart B.J."/>
            <person name="Lyman M.G."/>
            <person name="Malfatti S.A."/>
            <person name="Rubinfeld B."/>
            <person name="Courtot M."/>
            <person name="Singh J."/>
            <person name="Dalgard C.L."/>
            <person name="Hamilton T."/>
            <person name="Frey K.G."/>
            <person name="Gunde-Cimerman N."/>
            <person name="Dugan L."/>
            <person name="Daly M.J."/>
        </authorList>
    </citation>
    <scope>NUCLEOTIDE SEQUENCE [LARGE SCALE GENOMIC DNA]</scope>
    <source>
        <strain evidence="8 9">MD1149</strain>
    </source>
</reference>
<comment type="subcellular location">
    <subcellularLocation>
        <location evidence="1">Membrane</location>
        <topology evidence="1">Multi-pass membrane protein</topology>
    </subcellularLocation>
</comment>
<dbReference type="AlphaFoldDB" id="A0A2S5BG32"/>
<feature type="region of interest" description="Disordered" evidence="5">
    <location>
        <begin position="1"/>
        <end position="90"/>
    </location>
</feature>
<evidence type="ECO:0000256" key="1">
    <source>
        <dbReference type="ARBA" id="ARBA00004141"/>
    </source>
</evidence>
<keyword evidence="2 6" id="KW-0812">Transmembrane</keyword>